<dbReference type="EMBL" id="DVIQ01000012">
    <property type="protein sequence ID" value="HIS30312.1"/>
    <property type="molecule type" value="Genomic_DNA"/>
</dbReference>
<evidence type="ECO:0000313" key="6">
    <source>
        <dbReference type="Proteomes" id="UP000823935"/>
    </source>
</evidence>
<dbReference type="Gene3D" id="3.30.70.20">
    <property type="match status" value="1"/>
</dbReference>
<dbReference type="PANTHER" id="PTHR43312:SF2">
    <property type="entry name" value="OXIDOREDUCTASE"/>
    <property type="match status" value="1"/>
</dbReference>
<dbReference type="InterPro" id="IPR036812">
    <property type="entry name" value="NAD(P)_OxRdtase_dom_sf"/>
</dbReference>
<name>A0A9D1EQC4_9FIRM</name>
<dbReference type="SUPFAM" id="SSF51430">
    <property type="entry name" value="NAD(P)-linked oxidoreductase"/>
    <property type="match status" value="1"/>
</dbReference>
<keyword evidence="2" id="KW-0408">Iron</keyword>
<dbReference type="Pfam" id="PF00248">
    <property type="entry name" value="Aldo_ket_red"/>
    <property type="match status" value="1"/>
</dbReference>
<sequence length="366" mass="42479">MKNFGFGFMRLPFKEDAVDIELVKNMVDVFMENGFTYFDTAYKYCRGLSEPALKEALVDRYTRESYVLTTKLSNEFMRRKEEQEEVFEDQLRRLGCGYFDYYLLHNQGAVNYKVSLELESFDFVKRKKAEGKIRHIGISFHDKAELLDEILAAHPEIEVVQLQINYLDWENESIQSRKCYETARKYGKPVIVMEPVKGGTLVNLPEEAERLFQSCAPDVSSASWALRFAASHEGVMMVLSGMNSIEQMEDNIRTMKDFRPMNEEELQICAKAAKVIQSNLTIPCTGCGYCTVQCPRHIPIPEYFALFQHGYMTTQMVYYYNLTQTHPKAGDCIGCHQCEKHCPQHIQITRHLKEISEKFDGFQGWR</sequence>
<protein>
    <submittedName>
        <fullName evidence="5">Aldo/keto reductase</fullName>
    </submittedName>
</protein>
<feature type="domain" description="4Fe-4S ferredoxin-type" evidence="4">
    <location>
        <begin position="274"/>
        <end position="304"/>
    </location>
</feature>
<dbReference type="InterPro" id="IPR017900">
    <property type="entry name" value="4Fe4S_Fe_S_CS"/>
</dbReference>
<dbReference type="InterPro" id="IPR053135">
    <property type="entry name" value="AKR2_Oxidoreductase"/>
</dbReference>
<dbReference type="AlphaFoldDB" id="A0A9D1EQC4"/>
<accession>A0A9D1EQC4</accession>
<feature type="domain" description="4Fe-4S ferredoxin-type" evidence="4">
    <location>
        <begin position="323"/>
        <end position="351"/>
    </location>
</feature>
<evidence type="ECO:0000259" key="4">
    <source>
        <dbReference type="PROSITE" id="PS51379"/>
    </source>
</evidence>
<dbReference type="PROSITE" id="PS00198">
    <property type="entry name" value="4FE4S_FER_1"/>
    <property type="match status" value="2"/>
</dbReference>
<evidence type="ECO:0000256" key="3">
    <source>
        <dbReference type="ARBA" id="ARBA00023014"/>
    </source>
</evidence>
<gene>
    <name evidence="5" type="ORF">IAB44_02000</name>
</gene>
<dbReference type="InterPro" id="IPR017896">
    <property type="entry name" value="4Fe4S_Fe-S-bd"/>
</dbReference>
<proteinExistence type="predicted"/>
<dbReference type="Pfam" id="PF13187">
    <property type="entry name" value="Fer4_9"/>
    <property type="match status" value="1"/>
</dbReference>
<evidence type="ECO:0000313" key="5">
    <source>
        <dbReference type="EMBL" id="HIS30312.1"/>
    </source>
</evidence>
<organism evidence="5 6">
    <name type="scientific">Candidatus Limivivens intestinipullorum</name>
    <dbReference type="NCBI Taxonomy" id="2840858"/>
    <lineage>
        <taxon>Bacteria</taxon>
        <taxon>Bacillati</taxon>
        <taxon>Bacillota</taxon>
        <taxon>Clostridia</taxon>
        <taxon>Lachnospirales</taxon>
        <taxon>Lachnospiraceae</taxon>
        <taxon>Lachnospiraceae incertae sedis</taxon>
        <taxon>Candidatus Limivivens</taxon>
    </lineage>
</organism>
<keyword evidence="1" id="KW-0479">Metal-binding</keyword>
<evidence type="ECO:0000256" key="2">
    <source>
        <dbReference type="ARBA" id="ARBA00023004"/>
    </source>
</evidence>
<dbReference type="CDD" id="cd19096">
    <property type="entry name" value="AKR_Fe-S_oxidoreductase"/>
    <property type="match status" value="1"/>
</dbReference>
<dbReference type="Gene3D" id="3.20.20.100">
    <property type="entry name" value="NADP-dependent oxidoreductase domain"/>
    <property type="match status" value="1"/>
</dbReference>
<reference evidence="5" key="2">
    <citation type="journal article" date="2021" name="PeerJ">
        <title>Extensive microbial diversity within the chicken gut microbiome revealed by metagenomics and culture.</title>
        <authorList>
            <person name="Gilroy R."/>
            <person name="Ravi A."/>
            <person name="Getino M."/>
            <person name="Pursley I."/>
            <person name="Horton D.L."/>
            <person name="Alikhan N.F."/>
            <person name="Baker D."/>
            <person name="Gharbi K."/>
            <person name="Hall N."/>
            <person name="Watson M."/>
            <person name="Adriaenssens E.M."/>
            <person name="Foster-Nyarko E."/>
            <person name="Jarju S."/>
            <person name="Secka A."/>
            <person name="Antonio M."/>
            <person name="Oren A."/>
            <person name="Chaudhuri R.R."/>
            <person name="La Ragione R."/>
            <person name="Hildebrand F."/>
            <person name="Pallen M.J."/>
        </authorList>
    </citation>
    <scope>NUCLEOTIDE SEQUENCE</scope>
    <source>
        <strain evidence="5">CHK190-19873</strain>
    </source>
</reference>
<dbReference type="SUPFAM" id="SSF46548">
    <property type="entry name" value="alpha-helical ferredoxin"/>
    <property type="match status" value="1"/>
</dbReference>
<dbReference type="InterPro" id="IPR023210">
    <property type="entry name" value="NADP_OxRdtase_dom"/>
</dbReference>
<dbReference type="Proteomes" id="UP000823935">
    <property type="component" value="Unassembled WGS sequence"/>
</dbReference>
<comment type="caution">
    <text evidence="5">The sequence shown here is derived from an EMBL/GenBank/DDBJ whole genome shotgun (WGS) entry which is preliminary data.</text>
</comment>
<evidence type="ECO:0000256" key="1">
    <source>
        <dbReference type="ARBA" id="ARBA00022723"/>
    </source>
</evidence>
<dbReference type="GO" id="GO:0051536">
    <property type="term" value="F:iron-sulfur cluster binding"/>
    <property type="evidence" value="ECO:0007669"/>
    <property type="project" value="UniProtKB-KW"/>
</dbReference>
<dbReference type="PANTHER" id="PTHR43312">
    <property type="entry name" value="D-THREO-ALDOSE 1-DEHYDROGENASE"/>
    <property type="match status" value="1"/>
</dbReference>
<reference evidence="5" key="1">
    <citation type="submission" date="2020-10" db="EMBL/GenBank/DDBJ databases">
        <authorList>
            <person name="Gilroy R."/>
        </authorList>
    </citation>
    <scope>NUCLEOTIDE SEQUENCE</scope>
    <source>
        <strain evidence="5">CHK190-19873</strain>
    </source>
</reference>
<keyword evidence="3" id="KW-0411">Iron-sulfur</keyword>
<dbReference type="GO" id="GO:0046872">
    <property type="term" value="F:metal ion binding"/>
    <property type="evidence" value="ECO:0007669"/>
    <property type="project" value="UniProtKB-KW"/>
</dbReference>
<dbReference type="PROSITE" id="PS51379">
    <property type="entry name" value="4FE4S_FER_2"/>
    <property type="match status" value="2"/>
</dbReference>